<comment type="similarity">
    <text evidence="1">Belongs to the universal ribosomal protein uL6 family.</text>
</comment>
<proteinExistence type="inferred from homology"/>
<dbReference type="OrthoDB" id="10252633at2759"/>
<evidence type="ECO:0000256" key="1">
    <source>
        <dbReference type="ARBA" id="ARBA00009356"/>
    </source>
</evidence>
<dbReference type="GO" id="GO:0002181">
    <property type="term" value="P:cytoplasmic translation"/>
    <property type="evidence" value="ECO:0007669"/>
    <property type="project" value="TreeGrafter"/>
</dbReference>
<organism evidence="4 5">
    <name type="scientific">Phtheirospermum japonicum</name>
    <dbReference type="NCBI Taxonomy" id="374723"/>
    <lineage>
        <taxon>Eukaryota</taxon>
        <taxon>Viridiplantae</taxon>
        <taxon>Streptophyta</taxon>
        <taxon>Embryophyta</taxon>
        <taxon>Tracheophyta</taxon>
        <taxon>Spermatophyta</taxon>
        <taxon>Magnoliopsida</taxon>
        <taxon>eudicotyledons</taxon>
        <taxon>Gunneridae</taxon>
        <taxon>Pentapetalae</taxon>
        <taxon>asterids</taxon>
        <taxon>lamiids</taxon>
        <taxon>Lamiales</taxon>
        <taxon>Orobanchaceae</taxon>
        <taxon>Orobanchaceae incertae sedis</taxon>
        <taxon>Phtheirospermum</taxon>
    </lineage>
</organism>
<dbReference type="PANTHER" id="PTHR11655:SF16">
    <property type="entry name" value="60S RIBOSOMAL PROTEIN L9"/>
    <property type="match status" value="1"/>
</dbReference>
<dbReference type="GO" id="GO:0019843">
    <property type="term" value="F:rRNA binding"/>
    <property type="evidence" value="ECO:0007669"/>
    <property type="project" value="InterPro"/>
</dbReference>
<reference evidence="4" key="1">
    <citation type="submission" date="2020-07" db="EMBL/GenBank/DDBJ databases">
        <title>Ethylene signaling mediates host invasion by parasitic plants.</title>
        <authorList>
            <person name="Yoshida S."/>
        </authorList>
    </citation>
    <scope>NUCLEOTIDE SEQUENCE</scope>
    <source>
        <strain evidence="4">Okayama</strain>
    </source>
</reference>
<sequence length="68" mass="7649">MDIPAGVNIKVKANVIEVEGPRGKLSRRKMNAAIRTSLSHMSNLIKDVTKGYRYKMHFVYANFPINAS</sequence>
<dbReference type="GO" id="GO:0022625">
    <property type="term" value="C:cytosolic large ribosomal subunit"/>
    <property type="evidence" value="ECO:0007669"/>
    <property type="project" value="TreeGrafter"/>
</dbReference>
<dbReference type="PANTHER" id="PTHR11655">
    <property type="entry name" value="60S/50S RIBOSOMAL PROTEIN L6/L9"/>
    <property type="match status" value="1"/>
</dbReference>
<dbReference type="Gene3D" id="3.90.930.12">
    <property type="entry name" value="Ribosomal protein L6, alpha-beta domain"/>
    <property type="match status" value="1"/>
</dbReference>
<keyword evidence="5" id="KW-1185">Reference proteome</keyword>
<gene>
    <name evidence="4" type="ORF">PHJA_001695700</name>
</gene>
<keyword evidence="3" id="KW-0687">Ribonucleoprotein</keyword>
<dbReference type="AlphaFoldDB" id="A0A830CGI9"/>
<dbReference type="GO" id="GO:0003735">
    <property type="term" value="F:structural constituent of ribosome"/>
    <property type="evidence" value="ECO:0007669"/>
    <property type="project" value="InterPro"/>
</dbReference>
<dbReference type="SUPFAM" id="SSF56053">
    <property type="entry name" value="Ribosomal protein L6"/>
    <property type="match status" value="1"/>
</dbReference>
<evidence type="ECO:0000256" key="3">
    <source>
        <dbReference type="ARBA" id="ARBA00023274"/>
    </source>
</evidence>
<protein>
    <submittedName>
        <fullName evidence="4">60S ribosomal protein l9</fullName>
    </submittedName>
</protein>
<name>A0A830CGI9_9LAMI</name>
<keyword evidence="2 4" id="KW-0689">Ribosomal protein</keyword>
<dbReference type="Proteomes" id="UP000653305">
    <property type="component" value="Unassembled WGS sequence"/>
</dbReference>
<comment type="caution">
    <text evidence="4">The sequence shown here is derived from an EMBL/GenBank/DDBJ whole genome shotgun (WGS) entry which is preliminary data.</text>
</comment>
<dbReference type="InterPro" id="IPR000702">
    <property type="entry name" value="Ribosomal_uL6-like"/>
</dbReference>
<dbReference type="EMBL" id="BMAC01000393">
    <property type="protein sequence ID" value="GFP95514.1"/>
    <property type="molecule type" value="Genomic_DNA"/>
</dbReference>
<dbReference type="InterPro" id="IPR036789">
    <property type="entry name" value="Ribosomal_uL6-like_a/b-dom_sf"/>
</dbReference>
<evidence type="ECO:0000256" key="2">
    <source>
        <dbReference type="ARBA" id="ARBA00022980"/>
    </source>
</evidence>
<evidence type="ECO:0000313" key="4">
    <source>
        <dbReference type="EMBL" id="GFP95514.1"/>
    </source>
</evidence>
<accession>A0A830CGI9</accession>
<evidence type="ECO:0000313" key="5">
    <source>
        <dbReference type="Proteomes" id="UP000653305"/>
    </source>
</evidence>